<evidence type="ECO:0000313" key="2">
    <source>
        <dbReference type="EMBL" id="GAG14480.1"/>
    </source>
</evidence>
<dbReference type="EMBL" id="BARS01038932">
    <property type="protein sequence ID" value="GAG14480.1"/>
    <property type="molecule type" value="Genomic_DNA"/>
</dbReference>
<dbReference type="PANTHER" id="PTHR11319:SF35">
    <property type="entry name" value="OUTER MEMBRANE PROTEIN PMPC-RELATED"/>
    <property type="match status" value="1"/>
</dbReference>
<dbReference type="PANTHER" id="PTHR11319">
    <property type="entry name" value="G PROTEIN-COUPLED RECEPTOR-RELATED"/>
    <property type="match status" value="1"/>
</dbReference>
<dbReference type="InterPro" id="IPR011050">
    <property type="entry name" value="Pectin_lyase_fold/virulence"/>
</dbReference>
<evidence type="ECO:0000259" key="1">
    <source>
        <dbReference type="Pfam" id="PF13229"/>
    </source>
</evidence>
<proteinExistence type="predicted"/>
<feature type="domain" description="Right handed beta helix" evidence="1">
    <location>
        <begin position="33"/>
        <end position="170"/>
    </location>
</feature>
<dbReference type="AlphaFoldDB" id="X0V8K6"/>
<gene>
    <name evidence="2" type="ORF">S01H1_59518</name>
</gene>
<feature type="non-terminal residue" evidence="2">
    <location>
        <position position="1"/>
    </location>
</feature>
<reference evidence="2" key="1">
    <citation type="journal article" date="2014" name="Front. Microbiol.">
        <title>High frequency of phylogenetically diverse reductive dehalogenase-homologous genes in deep subseafloor sedimentary metagenomes.</title>
        <authorList>
            <person name="Kawai M."/>
            <person name="Futagami T."/>
            <person name="Toyoda A."/>
            <person name="Takaki Y."/>
            <person name="Nishi S."/>
            <person name="Hori S."/>
            <person name="Arai W."/>
            <person name="Tsubouchi T."/>
            <person name="Morono Y."/>
            <person name="Uchiyama I."/>
            <person name="Ito T."/>
            <person name="Fujiyama A."/>
            <person name="Inagaki F."/>
            <person name="Takami H."/>
        </authorList>
    </citation>
    <scope>NUCLEOTIDE SEQUENCE</scope>
    <source>
        <strain evidence="2">Expedition CK06-06</strain>
    </source>
</reference>
<dbReference type="SUPFAM" id="SSF51126">
    <property type="entry name" value="Pectin lyase-like"/>
    <property type="match status" value="2"/>
</dbReference>
<protein>
    <recommendedName>
        <fullName evidence="1">Right handed beta helix domain-containing protein</fullName>
    </recommendedName>
</protein>
<sequence length="255" mass="26059">AQGGLSGLGGDEPGAGPMRAKPFPLQYELPSFGGGVYCAADSTVTFTDCTITDNVSSDPLFNHITVSEGYGGDDDLAGWIQPEYDPCDTYSIDPYLGHGGGVCAEDTATVIFTDCTFSGNKAAVGGGIHGGNANLEVSDCEFVSNLAYQGGGLFGEHGPATILRSNFTNNIASSDANDPNVLGEGGGIHFWATEANIIDCNISSNQAEASGGGAYFGGEGTSFLTNCLLTKNTAGRDGAGVSANIFTQLTVFNCT</sequence>
<name>X0V8K6_9ZZZZ</name>
<feature type="non-terminal residue" evidence="2">
    <location>
        <position position="255"/>
    </location>
</feature>
<comment type="caution">
    <text evidence="2">The sequence shown here is derived from an EMBL/GenBank/DDBJ whole genome shotgun (WGS) entry which is preliminary data.</text>
</comment>
<accession>X0V8K6</accession>
<dbReference type="Pfam" id="PF13229">
    <property type="entry name" value="Beta_helix"/>
    <property type="match status" value="1"/>
</dbReference>
<organism evidence="2">
    <name type="scientific">marine sediment metagenome</name>
    <dbReference type="NCBI Taxonomy" id="412755"/>
    <lineage>
        <taxon>unclassified sequences</taxon>
        <taxon>metagenomes</taxon>
        <taxon>ecological metagenomes</taxon>
    </lineage>
</organism>
<dbReference type="InterPro" id="IPR039448">
    <property type="entry name" value="Beta_helix"/>
</dbReference>